<dbReference type="PROSITE" id="PS51450">
    <property type="entry name" value="LRR"/>
    <property type="match status" value="1"/>
</dbReference>
<dbReference type="InterPro" id="IPR001611">
    <property type="entry name" value="Leu-rich_rpt"/>
</dbReference>
<dbReference type="EMBL" id="VDCV01000011">
    <property type="protein sequence ID" value="KAB5534716.1"/>
    <property type="molecule type" value="Genomic_DNA"/>
</dbReference>
<dbReference type="Gene3D" id="3.80.10.10">
    <property type="entry name" value="Ribonuclease Inhibitor"/>
    <property type="match status" value="2"/>
</dbReference>
<dbReference type="PANTHER" id="PTHR48065:SF11">
    <property type="entry name" value="OS11G0213300 PROTEIN"/>
    <property type="match status" value="1"/>
</dbReference>
<keyword evidence="2" id="KW-1185">Reference proteome</keyword>
<organism evidence="1 2">
    <name type="scientific">Salix brachista</name>
    <dbReference type="NCBI Taxonomy" id="2182728"/>
    <lineage>
        <taxon>Eukaryota</taxon>
        <taxon>Viridiplantae</taxon>
        <taxon>Streptophyta</taxon>
        <taxon>Embryophyta</taxon>
        <taxon>Tracheophyta</taxon>
        <taxon>Spermatophyta</taxon>
        <taxon>Magnoliopsida</taxon>
        <taxon>eudicotyledons</taxon>
        <taxon>Gunneridae</taxon>
        <taxon>Pentapetalae</taxon>
        <taxon>rosids</taxon>
        <taxon>fabids</taxon>
        <taxon>Malpighiales</taxon>
        <taxon>Salicaceae</taxon>
        <taxon>Saliceae</taxon>
        <taxon>Salix</taxon>
    </lineage>
</organism>
<proteinExistence type="predicted"/>
<evidence type="ECO:0000313" key="2">
    <source>
        <dbReference type="Proteomes" id="UP000326939"/>
    </source>
</evidence>
<dbReference type="AlphaFoldDB" id="A0A5N5KXK1"/>
<name>A0A5N5KXK1_9ROSI</name>
<dbReference type="InterPro" id="IPR032675">
    <property type="entry name" value="LRR_dom_sf"/>
</dbReference>
<reference evidence="2" key="1">
    <citation type="journal article" date="2019" name="Gigascience">
        <title>De novo genome assembly of the endangered Acer yangbiense, a plant species with extremely small populations endemic to Yunnan Province, China.</title>
        <authorList>
            <person name="Yang J."/>
            <person name="Wariss H.M."/>
            <person name="Tao L."/>
            <person name="Zhang R."/>
            <person name="Yun Q."/>
            <person name="Hollingsworth P."/>
            <person name="Dao Z."/>
            <person name="Luo G."/>
            <person name="Guo H."/>
            <person name="Ma Y."/>
            <person name="Sun W."/>
        </authorList>
    </citation>
    <scope>NUCLEOTIDE SEQUENCE [LARGE SCALE GENOMIC DNA]</scope>
    <source>
        <strain evidence="2">cv. br00</strain>
    </source>
</reference>
<dbReference type="Proteomes" id="UP000326939">
    <property type="component" value="Chromosome 11"/>
</dbReference>
<dbReference type="Pfam" id="PF13516">
    <property type="entry name" value="LRR_6"/>
    <property type="match status" value="1"/>
</dbReference>
<protein>
    <recommendedName>
        <fullName evidence="3">Leucine-rich repeat-containing N-terminal plant-type domain-containing protein</fullName>
    </recommendedName>
</protein>
<evidence type="ECO:0008006" key="3">
    <source>
        <dbReference type="Google" id="ProtNLM"/>
    </source>
</evidence>
<accession>A0A5N5KXK1</accession>
<gene>
    <name evidence="1" type="ORF">DKX38_017802</name>
</gene>
<dbReference type="PRINTS" id="PR00019">
    <property type="entry name" value="LEURICHRPT"/>
</dbReference>
<comment type="caution">
    <text evidence="1">The sequence shown here is derived from an EMBL/GenBank/DDBJ whole genome shotgun (WGS) entry which is preliminary data.</text>
</comment>
<sequence length="117" mass="12680">MLIILPRVSLAGFEVLSSELRKLNVLDLSGNRFSNNLVSCFNGFSSLKSLDLSNNPLKRAAGFQVLSSRLKNLESLSLKMNEYNDSIFSTLTGLSSLKSLALSYNQLTGSAGFNGNV</sequence>
<dbReference type="PANTHER" id="PTHR48065">
    <property type="entry name" value="OS10G0469600 PROTEIN"/>
    <property type="match status" value="1"/>
</dbReference>
<dbReference type="Pfam" id="PF00560">
    <property type="entry name" value="LRR_1"/>
    <property type="match status" value="2"/>
</dbReference>
<evidence type="ECO:0000313" key="1">
    <source>
        <dbReference type="EMBL" id="KAB5534716.1"/>
    </source>
</evidence>
<dbReference type="SUPFAM" id="SSF52047">
    <property type="entry name" value="RNI-like"/>
    <property type="match status" value="1"/>
</dbReference>